<comment type="similarity">
    <text evidence="1">Belongs to the leucine-binding protein family.</text>
</comment>
<reference evidence="5 6" key="2">
    <citation type="journal article" date="2010" name="Stand. Genomic Sci.">
        <title>Complete genome sequence of Desulfohalobium retbaense type strain (HR(100)).</title>
        <authorList>
            <person name="Spring S."/>
            <person name="Nolan M."/>
            <person name="Lapidus A."/>
            <person name="Glavina Del Rio T."/>
            <person name="Copeland A."/>
            <person name="Tice H."/>
            <person name="Cheng J.F."/>
            <person name="Lucas S."/>
            <person name="Land M."/>
            <person name="Chen F."/>
            <person name="Bruce D."/>
            <person name="Goodwin L."/>
            <person name="Pitluck S."/>
            <person name="Ivanova N."/>
            <person name="Mavromatis K."/>
            <person name="Mikhailova N."/>
            <person name="Pati A."/>
            <person name="Chen A."/>
            <person name="Palaniappan K."/>
            <person name="Hauser L."/>
            <person name="Chang Y.J."/>
            <person name="Jeffries C.D."/>
            <person name="Munk C."/>
            <person name="Kiss H."/>
            <person name="Chain P."/>
            <person name="Han C."/>
            <person name="Brettin T."/>
            <person name="Detter J.C."/>
            <person name="Schuler E."/>
            <person name="Goker M."/>
            <person name="Rohde M."/>
            <person name="Bristow J."/>
            <person name="Eisen J.A."/>
            <person name="Markowitz V."/>
            <person name="Hugenholtz P."/>
            <person name="Kyrpides N.C."/>
            <person name="Klenk H.P."/>
        </authorList>
    </citation>
    <scope>NUCLEOTIDE SEQUENCE [LARGE SCALE GENOMIC DNA]</scope>
    <source>
        <strain evidence="6">ATCC 49802 / DSM 20745 / S 6022</strain>
    </source>
</reference>
<dbReference type="InterPro" id="IPR028081">
    <property type="entry name" value="Leu-bd"/>
</dbReference>
<evidence type="ECO:0000313" key="6">
    <source>
        <dbReference type="Proteomes" id="UP000002027"/>
    </source>
</evidence>
<dbReference type="STRING" id="479434.Sthe_2710"/>
<dbReference type="CDD" id="cd06332">
    <property type="entry name" value="PBP1_aromatic_compounds-like"/>
    <property type="match status" value="1"/>
</dbReference>
<dbReference type="SUPFAM" id="SSF53822">
    <property type="entry name" value="Periplasmic binding protein-like I"/>
    <property type="match status" value="1"/>
</dbReference>
<dbReference type="SMR" id="D1C8I1"/>
<evidence type="ECO:0000256" key="2">
    <source>
        <dbReference type="ARBA" id="ARBA00022729"/>
    </source>
</evidence>
<dbReference type="EMBL" id="CP001824">
    <property type="protein sequence ID" value="ACZ40124.1"/>
    <property type="molecule type" value="Genomic_DNA"/>
</dbReference>
<evidence type="ECO:0000259" key="4">
    <source>
        <dbReference type="Pfam" id="PF13458"/>
    </source>
</evidence>
<keyword evidence="6" id="KW-1185">Reference proteome</keyword>
<dbReference type="Gene3D" id="3.40.50.2300">
    <property type="match status" value="2"/>
</dbReference>
<dbReference type="eggNOG" id="COG0683">
    <property type="taxonomic scope" value="Bacteria"/>
</dbReference>
<dbReference type="PANTHER" id="PTHR30483:SF6">
    <property type="entry name" value="PERIPLASMIC BINDING PROTEIN OF ABC TRANSPORTER FOR NATURAL AMINO ACIDS"/>
    <property type="match status" value="1"/>
</dbReference>
<dbReference type="KEGG" id="sti:Sthe_2710"/>
<dbReference type="HOGENOM" id="CLU_027128_1_2_0"/>
<dbReference type="InParanoid" id="D1C8I1"/>
<dbReference type="InterPro" id="IPR028082">
    <property type="entry name" value="Peripla_BP_I"/>
</dbReference>
<dbReference type="Pfam" id="PF13458">
    <property type="entry name" value="Peripla_BP_6"/>
    <property type="match status" value="1"/>
</dbReference>
<evidence type="ECO:0000256" key="3">
    <source>
        <dbReference type="SAM" id="MobiDB-lite"/>
    </source>
</evidence>
<keyword evidence="2" id="KW-0732">Signal</keyword>
<protein>
    <submittedName>
        <fullName evidence="5">Extracellular ligand-binding receptor</fullName>
    </submittedName>
</protein>
<keyword evidence="5" id="KW-0675">Receptor</keyword>
<gene>
    <name evidence="5" type="ordered locus">Sthe_2710</name>
</gene>
<sequence length="458" mass="48489">MLGHEDQPASALKRRLTRRGTLKLVAFGLSSVTIGSLLASCGGTQDTTSGGETTSTPTTDAGSTGSAGSTAATPSTSPTTEAAESSPEAADDPIRLGILLPFTGVYAQPAADVERGVMLYLKQIGNEIAGRPVTVIREDSEADPSTGITKARKLIERDQIDVMVGPLSSAVGTAVRDLVVSSGVPQIYPIPGTLEESGTPPAPNIFRVSYSPAQLGVASARYLYETLGYRTVAIMCPDYVWGQKVAEAFQTSFEELGGTIADVTFTPLDTTDFAPYLGRIDPSSLDAMWVFYSGGDAIRFVVQYGEMGLTDALPLTGAGDVVDEAFLPSQGEAALGFISFLPYTPSLENDANAAFVSAYQAEYDTSPGFFNEIGWVAAAIVDEAVRAVDGELSDKAALAAAMEQVEFDSPHGRFRFDENRFPILDMQVRRVEQNESGEYVNAIIDVIEGIDSNGVIGR</sequence>
<feature type="domain" description="Leucine-binding protein" evidence="4">
    <location>
        <begin position="93"/>
        <end position="433"/>
    </location>
</feature>
<reference evidence="6" key="1">
    <citation type="submission" date="2009-11" db="EMBL/GenBank/DDBJ databases">
        <title>The complete chromosome 2 of Sphaerobacter thermophilus DSM 20745.</title>
        <authorList>
            <person name="Lucas S."/>
            <person name="Copeland A."/>
            <person name="Lapidus A."/>
            <person name="Glavina del Rio T."/>
            <person name="Dalin E."/>
            <person name="Tice H."/>
            <person name="Bruce D."/>
            <person name="Goodwin L."/>
            <person name="Pitluck S."/>
            <person name="Kyrpides N."/>
            <person name="Mavromatis K."/>
            <person name="Ivanova N."/>
            <person name="Mikhailova N."/>
            <person name="LaButti K.M."/>
            <person name="Clum A."/>
            <person name="Sun H.I."/>
            <person name="Brettin T."/>
            <person name="Detter J.C."/>
            <person name="Han C."/>
            <person name="Larimer F."/>
            <person name="Land M."/>
            <person name="Hauser L."/>
            <person name="Markowitz V."/>
            <person name="Cheng J.F."/>
            <person name="Hugenholtz P."/>
            <person name="Woyke T."/>
            <person name="Wu D."/>
            <person name="Steenblock K."/>
            <person name="Schneider S."/>
            <person name="Pukall R."/>
            <person name="Goeker M."/>
            <person name="Klenk H.P."/>
            <person name="Eisen J.A."/>
        </authorList>
    </citation>
    <scope>NUCLEOTIDE SEQUENCE [LARGE SCALE GENOMIC DNA]</scope>
    <source>
        <strain evidence="6">ATCC 49802 / DSM 20745 / S 6022</strain>
    </source>
</reference>
<organism evidence="5 6">
    <name type="scientific">Sphaerobacter thermophilus (strain ATCC 49802 / DSM 20745 / KCCM 41009 / NCIMB 13125 / S 6022)</name>
    <dbReference type="NCBI Taxonomy" id="479434"/>
    <lineage>
        <taxon>Bacteria</taxon>
        <taxon>Pseudomonadati</taxon>
        <taxon>Thermomicrobiota</taxon>
        <taxon>Thermomicrobia</taxon>
        <taxon>Sphaerobacterales</taxon>
        <taxon>Sphaerobacterineae</taxon>
        <taxon>Sphaerobacteraceae</taxon>
        <taxon>Sphaerobacter</taxon>
    </lineage>
</organism>
<accession>D1C8I1</accession>
<evidence type="ECO:0000313" key="5">
    <source>
        <dbReference type="EMBL" id="ACZ40124.1"/>
    </source>
</evidence>
<dbReference type="RefSeq" id="WP_012873162.1">
    <property type="nucleotide sequence ID" value="NC_013524.1"/>
</dbReference>
<feature type="compositionally biased region" description="Low complexity" evidence="3">
    <location>
        <begin position="46"/>
        <end position="88"/>
    </location>
</feature>
<feature type="region of interest" description="Disordered" evidence="3">
    <location>
        <begin position="44"/>
        <end position="90"/>
    </location>
</feature>
<proteinExistence type="inferred from homology"/>
<dbReference type="Proteomes" id="UP000002027">
    <property type="component" value="Chromosome 2"/>
</dbReference>
<dbReference type="AlphaFoldDB" id="D1C8I1"/>
<dbReference type="PANTHER" id="PTHR30483">
    <property type="entry name" value="LEUCINE-SPECIFIC-BINDING PROTEIN"/>
    <property type="match status" value="1"/>
</dbReference>
<dbReference type="InterPro" id="IPR051010">
    <property type="entry name" value="BCAA_transport"/>
</dbReference>
<name>D1C8I1_SPHTD</name>
<evidence type="ECO:0000256" key="1">
    <source>
        <dbReference type="ARBA" id="ARBA00010062"/>
    </source>
</evidence>